<evidence type="ECO:0000313" key="7">
    <source>
        <dbReference type="EMBL" id="KAF0700638.1"/>
    </source>
</evidence>
<proteinExistence type="predicted"/>
<feature type="region of interest" description="Disordered" evidence="5">
    <location>
        <begin position="650"/>
        <end position="669"/>
    </location>
</feature>
<comment type="subcellular location">
    <subcellularLocation>
        <location evidence="1">Nucleus</location>
    </subcellularLocation>
</comment>
<evidence type="ECO:0000313" key="8">
    <source>
        <dbReference type="EMBL" id="VFT85702.1"/>
    </source>
</evidence>
<dbReference type="SMART" id="SM00719">
    <property type="entry name" value="Plus3"/>
    <property type="match status" value="1"/>
</dbReference>
<dbReference type="SUPFAM" id="SSF159042">
    <property type="entry name" value="Plus3-like"/>
    <property type="match status" value="1"/>
</dbReference>
<feature type="compositionally biased region" description="Basic and acidic residues" evidence="5">
    <location>
        <begin position="264"/>
        <end position="273"/>
    </location>
</feature>
<dbReference type="PANTHER" id="PTHR13115:SF8">
    <property type="entry name" value="RNA POLYMERASE-ASSOCIATED PROTEIN RTF1 HOMOLOG"/>
    <property type="match status" value="1"/>
</dbReference>
<keyword evidence="4" id="KW-0539">Nucleus</keyword>
<dbReference type="Pfam" id="PF03126">
    <property type="entry name" value="Plus-3"/>
    <property type="match status" value="1"/>
</dbReference>
<dbReference type="GO" id="GO:1990269">
    <property type="term" value="F:RNA polymerase II C-terminal domain phosphoserine binding"/>
    <property type="evidence" value="ECO:0007669"/>
    <property type="project" value="TreeGrafter"/>
</dbReference>
<keyword evidence="2" id="KW-0805">Transcription regulation</keyword>
<evidence type="ECO:0000256" key="3">
    <source>
        <dbReference type="ARBA" id="ARBA00023163"/>
    </source>
</evidence>
<dbReference type="Gene3D" id="3.90.70.200">
    <property type="entry name" value="Plus-3 domain"/>
    <property type="match status" value="1"/>
</dbReference>
<sequence>MAKRIEESDSGSGSASESGSGSGSDSGSGSESGSDSGSGSGSGSDSGSGSGSGSESESGSGSESESDEEKPKKDKPKVKAAPKPKTEKPKKKSPSKPTKPAVKKAGKKVIAADDVESKVDEIDPEKLKGLNEVEKEALILEHYESQTKKSKELALKKKLESEKEALEEDNEVSSRRLRSKDTDSRKSALSNLKSIKQGDKGSKSILSKRFGRDDDSDNEFDGGDSSNRDLAEKRRRRKELQRSVADGAGMSSSYGASSSSTSGPKKDPDHVELEEPDVSGPVEMRHCLAYLYKRREWFEKHYFEPFFEKMVKGNYVRVVIEDLDDGGRVYRFCEVLHMCTVDKEYQFMGETTKRGLMLSYGKEKRAWTLSVLSNHSLTEQEYMHWRLFRKKVGVPIPTKDEARKFYNKIKSMPLLHKYTDEEVTTMVNRKKASGITHVALGVERVRLERDVEAAKGVGNYAKAMELEGRLEKVKAANEKRLAIKTEDVETINKINKRNREINMQRDMDAGATNRAQMDSMSAAQKLQYVRASASKRMYLSRGKIETNLAEGKLIKLEDGRIMTANKLQEVEALPDDIVPETKGKAKEEDVLVKMERKRKLAEATEITPRVAEVQVDGEGTDIANKTIRVKEDDGTWTTMRPAAEILKEQEQKMRPVVSDEAKKARKGLSMKEYFDRVKQRRAEE</sequence>
<evidence type="ECO:0000256" key="4">
    <source>
        <dbReference type="ARBA" id="ARBA00023242"/>
    </source>
</evidence>
<feature type="region of interest" description="Disordered" evidence="5">
    <location>
        <begin position="1"/>
        <end position="121"/>
    </location>
</feature>
<evidence type="ECO:0000313" key="9">
    <source>
        <dbReference type="Proteomes" id="UP000332933"/>
    </source>
</evidence>
<feature type="compositionally biased region" description="Basic and acidic residues" evidence="5">
    <location>
        <begin position="650"/>
        <end position="662"/>
    </location>
</feature>
<reference evidence="7" key="2">
    <citation type="submission" date="2019-06" db="EMBL/GenBank/DDBJ databases">
        <title>Genomics analysis of Aphanomyces spp. identifies a new class of oomycete effector associated with host adaptation.</title>
        <authorList>
            <person name="Gaulin E."/>
        </authorList>
    </citation>
    <scope>NUCLEOTIDE SEQUENCE</scope>
    <source>
        <strain evidence="7">CBS 578.67</strain>
    </source>
</reference>
<evidence type="ECO:0000256" key="2">
    <source>
        <dbReference type="ARBA" id="ARBA00023015"/>
    </source>
</evidence>
<dbReference type="GO" id="GO:0003677">
    <property type="term" value="F:DNA binding"/>
    <property type="evidence" value="ECO:0007669"/>
    <property type="project" value="InterPro"/>
</dbReference>
<protein>
    <submittedName>
        <fullName evidence="8">Aste57867_8816 protein</fullName>
    </submittedName>
</protein>
<name>A0A485KLA0_9STRA</name>
<evidence type="ECO:0000259" key="6">
    <source>
        <dbReference type="PROSITE" id="PS51360"/>
    </source>
</evidence>
<feature type="compositionally biased region" description="Low complexity" evidence="5">
    <location>
        <begin position="245"/>
        <end position="263"/>
    </location>
</feature>
<feature type="compositionally biased region" description="Basic residues" evidence="5">
    <location>
        <begin position="73"/>
        <end position="94"/>
    </location>
</feature>
<dbReference type="PANTHER" id="PTHR13115">
    <property type="entry name" value="RNA POLYMERASE-ASSOCIATED PROTEIN RTF1 HOMOLOG"/>
    <property type="match status" value="1"/>
</dbReference>
<feature type="domain" description="Plus3" evidence="6">
    <location>
        <begin position="282"/>
        <end position="414"/>
    </location>
</feature>
<feature type="compositionally biased region" description="Gly residues" evidence="5">
    <location>
        <begin position="36"/>
        <end position="52"/>
    </location>
</feature>
<dbReference type="Proteomes" id="UP000332933">
    <property type="component" value="Unassembled WGS sequence"/>
</dbReference>
<keyword evidence="3" id="KW-0804">Transcription</keyword>
<gene>
    <name evidence="8" type="primary">Aste57867_8816</name>
    <name evidence="7" type="ORF">As57867_008781</name>
    <name evidence="8" type="ORF">ASTE57867_8816</name>
</gene>
<feature type="compositionally biased region" description="Low complexity" evidence="5">
    <location>
        <begin position="53"/>
        <end position="63"/>
    </location>
</feature>
<dbReference type="EMBL" id="VJMH01005115">
    <property type="protein sequence ID" value="KAF0700638.1"/>
    <property type="molecule type" value="Genomic_DNA"/>
</dbReference>
<accession>A0A485KLA0</accession>
<dbReference type="InterPro" id="IPR004343">
    <property type="entry name" value="Plus-3_dom"/>
</dbReference>
<dbReference type="AlphaFoldDB" id="A0A485KLA0"/>
<dbReference type="GO" id="GO:0016593">
    <property type="term" value="C:Cdc73/Paf1 complex"/>
    <property type="evidence" value="ECO:0007669"/>
    <property type="project" value="TreeGrafter"/>
</dbReference>
<dbReference type="InterPro" id="IPR036128">
    <property type="entry name" value="Plus3-like_sf"/>
</dbReference>
<dbReference type="EMBL" id="CAADRA010005136">
    <property type="protein sequence ID" value="VFT85702.1"/>
    <property type="molecule type" value="Genomic_DNA"/>
</dbReference>
<reference evidence="8 9" key="1">
    <citation type="submission" date="2019-03" db="EMBL/GenBank/DDBJ databases">
        <authorList>
            <person name="Gaulin E."/>
            <person name="Dumas B."/>
        </authorList>
    </citation>
    <scope>NUCLEOTIDE SEQUENCE [LARGE SCALE GENOMIC DNA]</scope>
    <source>
        <strain evidence="8">CBS 568.67</strain>
    </source>
</reference>
<organism evidence="8 9">
    <name type="scientific">Aphanomyces stellatus</name>
    <dbReference type="NCBI Taxonomy" id="120398"/>
    <lineage>
        <taxon>Eukaryota</taxon>
        <taxon>Sar</taxon>
        <taxon>Stramenopiles</taxon>
        <taxon>Oomycota</taxon>
        <taxon>Saprolegniomycetes</taxon>
        <taxon>Saprolegniales</taxon>
        <taxon>Verrucalvaceae</taxon>
        <taxon>Aphanomyces</taxon>
    </lineage>
</organism>
<feature type="region of interest" description="Disordered" evidence="5">
    <location>
        <begin position="161"/>
        <end position="278"/>
    </location>
</feature>
<evidence type="ECO:0000256" key="5">
    <source>
        <dbReference type="SAM" id="MobiDB-lite"/>
    </source>
</evidence>
<dbReference type="OrthoDB" id="166375at2759"/>
<evidence type="ECO:0000256" key="1">
    <source>
        <dbReference type="ARBA" id="ARBA00004123"/>
    </source>
</evidence>
<keyword evidence="9" id="KW-1185">Reference proteome</keyword>
<feature type="compositionally biased region" description="Low complexity" evidence="5">
    <location>
        <begin position="10"/>
        <end position="19"/>
    </location>
</feature>
<dbReference type="PROSITE" id="PS51360">
    <property type="entry name" value="PLUS3"/>
    <property type="match status" value="1"/>
</dbReference>